<reference evidence="1 2" key="1">
    <citation type="submission" date="2013-09" db="EMBL/GenBank/DDBJ databases">
        <title>Corchorus capsularis genome sequencing.</title>
        <authorList>
            <person name="Alam M."/>
            <person name="Haque M.S."/>
            <person name="Islam M.S."/>
            <person name="Emdad E.M."/>
            <person name="Islam M.M."/>
            <person name="Ahmed B."/>
            <person name="Halim A."/>
            <person name="Hossen Q.M.M."/>
            <person name="Hossain M.Z."/>
            <person name="Ahmed R."/>
            <person name="Khan M.M."/>
            <person name="Islam R."/>
            <person name="Rashid M.M."/>
            <person name="Khan S.A."/>
            <person name="Rahman M.S."/>
            <person name="Alam M."/>
        </authorList>
    </citation>
    <scope>NUCLEOTIDE SEQUENCE [LARGE SCALE GENOMIC DNA]</scope>
    <source>
        <strain evidence="2">cv. CVL-1</strain>
        <tissue evidence="1">Whole seedling</tissue>
    </source>
</reference>
<accession>A0A1R3INL8</accession>
<keyword evidence="2" id="KW-1185">Reference proteome</keyword>
<dbReference type="AlphaFoldDB" id="A0A1R3INL8"/>
<sequence length="94" mass="10400">MYPADEARVNIAKVRAALYEIFDEYVAEYISGGTEQGVETQVYDIGTKDANLKASSSGWGDWCHNLHGVKKKSKEVKSRAIGPSFFHIHAYGSC</sequence>
<organism evidence="1 2">
    <name type="scientific">Corchorus capsularis</name>
    <name type="common">Jute</name>
    <dbReference type="NCBI Taxonomy" id="210143"/>
    <lineage>
        <taxon>Eukaryota</taxon>
        <taxon>Viridiplantae</taxon>
        <taxon>Streptophyta</taxon>
        <taxon>Embryophyta</taxon>
        <taxon>Tracheophyta</taxon>
        <taxon>Spermatophyta</taxon>
        <taxon>Magnoliopsida</taxon>
        <taxon>eudicotyledons</taxon>
        <taxon>Gunneridae</taxon>
        <taxon>Pentapetalae</taxon>
        <taxon>rosids</taxon>
        <taxon>malvids</taxon>
        <taxon>Malvales</taxon>
        <taxon>Malvaceae</taxon>
        <taxon>Grewioideae</taxon>
        <taxon>Apeibeae</taxon>
        <taxon>Corchorus</taxon>
    </lineage>
</organism>
<proteinExistence type="predicted"/>
<evidence type="ECO:0000313" key="2">
    <source>
        <dbReference type="Proteomes" id="UP000188268"/>
    </source>
</evidence>
<protein>
    <submittedName>
        <fullName evidence="1">Uncharacterized protein</fullName>
    </submittedName>
</protein>
<dbReference type="Gramene" id="OMO84178">
    <property type="protein sequence ID" value="OMO84178"/>
    <property type="gene ID" value="CCACVL1_10961"/>
</dbReference>
<dbReference type="Proteomes" id="UP000188268">
    <property type="component" value="Unassembled WGS sequence"/>
</dbReference>
<evidence type="ECO:0000313" key="1">
    <source>
        <dbReference type="EMBL" id="OMO84178.1"/>
    </source>
</evidence>
<gene>
    <name evidence="1" type="ORF">CCACVL1_10961</name>
</gene>
<dbReference type="OrthoDB" id="2610923at2759"/>
<name>A0A1R3INL8_COCAP</name>
<comment type="caution">
    <text evidence="1">The sequence shown here is derived from an EMBL/GenBank/DDBJ whole genome shotgun (WGS) entry which is preliminary data.</text>
</comment>
<dbReference type="EMBL" id="AWWV01009758">
    <property type="protein sequence ID" value="OMO84178.1"/>
    <property type="molecule type" value="Genomic_DNA"/>
</dbReference>